<keyword evidence="3" id="KW-1185">Reference proteome</keyword>
<keyword evidence="1" id="KW-0812">Transmembrane</keyword>
<gene>
    <name evidence="2" type="ORF">AC812_01270</name>
</gene>
<dbReference type="EMBL" id="LGHJ01000005">
    <property type="protein sequence ID" value="KPL78395.1"/>
    <property type="molecule type" value="Genomic_DNA"/>
</dbReference>
<sequence length="155" mass="16622">MIFLSVLISILMVTAIIAAILLLRPAQVESGQKATAVLTIVAAPTTTSVGQMSLFSTPTATQPALSITIDGITVGKFVQISGTGGDGLRLRRDAGTNADVLFLGYESEVFKVEDGPKEADGFVWWYLTAPYDDKRSGWAASRFLRVIDLNNESQP</sequence>
<name>A0A0P6XDV3_9CHLR</name>
<keyword evidence="1" id="KW-1133">Transmembrane helix</keyword>
<evidence type="ECO:0000256" key="1">
    <source>
        <dbReference type="SAM" id="Phobius"/>
    </source>
</evidence>
<protein>
    <recommendedName>
        <fullName evidence="4">SH3 domain-containing protein</fullName>
    </recommendedName>
</protein>
<reference evidence="2 3" key="1">
    <citation type="submission" date="2015-07" db="EMBL/GenBank/DDBJ databases">
        <title>Draft genome of Bellilinea caldifistulae DSM 17877.</title>
        <authorList>
            <person name="Hemp J."/>
            <person name="Ward L.M."/>
            <person name="Pace L.A."/>
            <person name="Fischer W.W."/>
        </authorList>
    </citation>
    <scope>NUCLEOTIDE SEQUENCE [LARGE SCALE GENOMIC DNA]</scope>
    <source>
        <strain evidence="2 3">GOMI-1</strain>
    </source>
</reference>
<dbReference type="Proteomes" id="UP000050514">
    <property type="component" value="Unassembled WGS sequence"/>
</dbReference>
<dbReference type="RefSeq" id="WP_061916277.1">
    <property type="nucleotide sequence ID" value="NZ_DF967971.1"/>
</dbReference>
<evidence type="ECO:0000313" key="2">
    <source>
        <dbReference type="EMBL" id="KPL78395.1"/>
    </source>
</evidence>
<accession>A0A0P6XDV3</accession>
<organism evidence="2 3">
    <name type="scientific">Bellilinea caldifistulae</name>
    <dbReference type="NCBI Taxonomy" id="360411"/>
    <lineage>
        <taxon>Bacteria</taxon>
        <taxon>Bacillati</taxon>
        <taxon>Chloroflexota</taxon>
        <taxon>Anaerolineae</taxon>
        <taxon>Anaerolineales</taxon>
        <taxon>Anaerolineaceae</taxon>
        <taxon>Bellilinea</taxon>
    </lineage>
</organism>
<dbReference type="STRING" id="360411.AC812_01270"/>
<evidence type="ECO:0000313" key="3">
    <source>
        <dbReference type="Proteomes" id="UP000050514"/>
    </source>
</evidence>
<keyword evidence="1" id="KW-0472">Membrane</keyword>
<dbReference type="AlphaFoldDB" id="A0A0P6XDV3"/>
<feature type="transmembrane region" description="Helical" evidence="1">
    <location>
        <begin position="6"/>
        <end position="23"/>
    </location>
</feature>
<dbReference type="OrthoDB" id="166504at2"/>
<proteinExistence type="predicted"/>
<evidence type="ECO:0008006" key="4">
    <source>
        <dbReference type="Google" id="ProtNLM"/>
    </source>
</evidence>
<comment type="caution">
    <text evidence="2">The sequence shown here is derived from an EMBL/GenBank/DDBJ whole genome shotgun (WGS) entry which is preliminary data.</text>
</comment>